<feature type="region of interest" description="Disordered" evidence="1">
    <location>
        <begin position="33"/>
        <end position="81"/>
    </location>
</feature>
<proteinExistence type="predicted"/>
<gene>
    <name evidence="2" type="ORF">F2Q70_00040642</name>
</gene>
<reference evidence="2" key="1">
    <citation type="submission" date="2019-12" db="EMBL/GenBank/DDBJ databases">
        <title>Genome sequencing and annotation of Brassica cretica.</title>
        <authorList>
            <person name="Studholme D.J."/>
            <person name="Sarris P.F."/>
        </authorList>
    </citation>
    <scope>NUCLEOTIDE SEQUENCE</scope>
    <source>
        <strain evidence="2">PFS-102/07</strain>
        <tissue evidence="2">Leaf</tissue>
    </source>
</reference>
<evidence type="ECO:0000313" key="2">
    <source>
        <dbReference type="EMBL" id="KAF2592020.1"/>
    </source>
</evidence>
<evidence type="ECO:0000256" key="1">
    <source>
        <dbReference type="SAM" id="MobiDB-lite"/>
    </source>
</evidence>
<feature type="compositionally biased region" description="Polar residues" evidence="1">
    <location>
        <begin position="60"/>
        <end position="81"/>
    </location>
</feature>
<accession>A0A8S9KAC5</accession>
<organism evidence="2">
    <name type="scientific">Brassica cretica</name>
    <name type="common">Mustard</name>
    <dbReference type="NCBI Taxonomy" id="69181"/>
    <lineage>
        <taxon>Eukaryota</taxon>
        <taxon>Viridiplantae</taxon>
        <taxon>Streptophyta</taxon>
        <taxon>Embryophyta</taxon>
        <taxon>Tracheophyta</taxon>
        <taxon>Spermatophyta</taxon>
        <taxon>Magnoliopsida</taxon>
        <taxon>eudicotyledons</taxon>
        <taxon>Gunneridae</taxon>
        <taxon>Pentapetalae</taxon>
        <taxon>rosids</taxon>
        <taxon>malvids</taxon>
        <taxon>Brassicales</taxon>
        <taxon>Brassicaceae</taxon>
        <taxon>Brassiceae</taxon>
        <taxon>Brassica</taxon>
    </lineage>
</organism>
<dbReference type="AlphaFoldDB" id="A0A8S9KAC5"/>
<sequence>MIEIEWKGTWCRTFKDDSDDNWVQRLSVLLPPSPATDRGRVDSYGSDAGSDLVDGGRSFASESLLPSFSPPKSTIKGTPGI</sequence>
<comment type="caution">
    <text evidence="2">The sequence shown here is derived from an EMBL/GenBank/DDBJ whole genome shotgun (WGS) entry which is preliminary data.</text>
</comment>
<dbReference type="EMBL" id="QGKY02000190">
    <property type="protein sequence ID" value="KAF2592020.1"/>
    <property type="molecule type" value="Genomic_DNA"/>
</dbReference>
<protein>
    <submittedName>
        <fullName evidence="2">Uncharacterized protein</fullName>
    </submittedName>
</protein>
<name>A0A8S9KAC5_BRACR</name>